<dbReference type="HOGENOM" id="CLU_3312383_0_0_6"/>
<protein>
    <submittedName>
        <fullName evidence="1">Uncharacterized protein</fullName>
    </submittedName>
</protein>
<evidence type="ECO:0000313" key="2">
    <source>
        <dbReference type="Proteomes" id="UP000000607"/>
    </source>
</evidence>
<sequence>MLTLIKLFFDSQNYIKSAVNFPTVLRLRASVTVMTRRFS</sequence>
<name>Q65Q51_MANSM</name>
<dbReference type="AlphaFoldDB" id="Q65Q51"/>
<accession>Q65Q51</accession>
<proteinExistence type="predicted"/>
<dbReference type="Proteomes" id="UP000000607">
    <property type="component" value="Chromosome"/>
</dbReference>
<dbReference type="EMBL" id="AE016827">
    <property type="protein sequence ID" value="AAU38909.1"/>
    <property type="molecule type" value="Genomic_DNA"/>
</dbReference>
<dbReference type="KEGG" id="msu:MS2302"/>
<organism evidence="1 2">
    <name type="scientific">Mannheimia succiniciproducens (strain KCTC 0769BP / MBEL55E)</name>
    <dbReference type="NCBI Taxonomy" id="221988"/>
    <lineage>
        <taxon>Bacteria</taxon>
        <taxon>Pseudomonadati</taxon>
        <taxon>Pseudomonadota</taxon>
        <taxon>Gammaproteobacteria</taxon>
        <taxon>Pasteurellales</taxon>
        <taxon>Pasteurellaceae</taxon>
        <taxon>Basfia</taxon>
    </lineage>
</organism>
<evidence type="ECO:0000313" key="1">
    <source>
        <dbReference type="EMBL" id="AAU38909.1"/>
    </source>
</evidence>
<keyword evidence="2" id="KW-1185">Reference proteome</keyword>
<reference evidence="1 2" key="1">
    <citation type="journal article" date="2004" name="Nat. Biotechnol.">
        <title>The genome sequence of the capnophilic rumen bacterium Mannheimia succiniciproducens.</title>
        <authorList>
            <person name="Hong S.H."/>
            <person name="Kim J.S."/>
            <person name="Lee S.Y."/>
            <person name="In Y.H."/>
            <person name="Choi S.S."/>
            <person name="Rih J.-K."/>
            <person name="Kim C.H."/>
            <person name="Jeong H."/>
            <person name="Hur C.G."/>
            <person name="Kim J.J."/>
        </authorList>
    </citation>
    <scope>NUCLEOTIDE SEQUENCE [LARGE SCALE GENOMIC DNA]</scope>
    <source>
        <strain evidence="2">KCTC 0769BP / MBEL55E</strain>
    </source>
</reference>
<gene>
    <name evidence="1" type="ordered locus">MS2302</name>
</gene>